<evidence type="ECO:0000256" key="1">
    <source>
        <dbReference type="SAM" id="MobiDB-lite"/>
    </source>
</evidence>
<evidence type="ECO:0000313" key="3">
    <source>
        <dbReference type="EMBL" id="BAU80964.1"/>
    </source>
</evidence>
<keyword evidence="3" id="KW-0132">Cell division</keyword>
<gene>
    <name evidence="3" type="ORF">SLA_0009</name>
</gene>
<dbReference type="Gene3D" id="2.60.40.420">
    <property type="entry name" value="Cupredoxins - blue copper proteins"/>
    <property type="match status" value="1"/>
</dbReference>
<organism evidence="3 4">
    <name type="scientific">Streptomyces laurentii</name>
    <dbReference type="NCBI Taxonomy" id="39478"/>
    <lineage>
        <taxon>Bacteria</taxon>
        <taxon>Bacillati</taxon>
        <taxon>Actinomycetota</taxon>
        <taxon>Actinomycetes</taxon>
        <taxon>Kitasatosporales</taxon>
        <taxon>Streptomycetaceae</taxon>
        <taxon>Streptomyces</taxon>
    </lineage>
</organism>
<dbReference type="GO" id="GO:0005507">
    <property type="term" value="F:copper ion binding"/>
    <property type="evidence" value="ECO:0007669"/>
    <property type="project" value="InterPro"/>
</dbReference>
<dbReference type="InterPro" id="IPR008972">
    <property type="entry name" value="Cupredoxin"/>
</dbReference>
<reference evidence="3 4" key="1">
    <citation type="journal article" date="2016" name="Genome Announc.">
        <title>Complete Genome Sequence of Thiostrepton-Producing Streptomyces laurentii ATCC 31255.</title>
        <authorList>
            <person name="Doi K."/>
            <person name="Fujino Y."/>
            <person name="Nagayoshi Y."/>
            <person name="Ohshima T."/>
            <person name="Ogata S."/>
        </authorList>
    </citation>
    <scope>NUCLEOTIDE SEQUENCE [LARGE SCALE GENOMIC DNA]</scope>
    <source>
        <strain evidence="3 4">ATCC 31255</strain>
    </source>
</reference>
<feature type="domain" description="Plastocyanin-like" evidence="2">
    <location>
        <begin position="10"/>
        <end position="89"/>
    </location>
</feature>
<keyword evidence="3" id="KW-0131">Cell cycle</keyword>
<dbReference type="Pfam" id="PF07731">
    <property type="entry name" value="Cu-oxidase_2"/>
    <property type="match status" value="1"/>
</dbReference>
<feature type="region of interest" description="Disordered" evidence="1">
    <location>
        <begin position="52"/>
        <end position="103"/>
    </location>
</feature>
<dbReference type="InterPro" id="IPR011706">
    <property type="entry name" value="Cu-oxidase_C"/>
</dbReference>
<evidence type="ECO:0000313" key="4">
    <source>
        <dbReference type="Proteomes" id="UP000217676"/>
    </source>
</evidence>
<dbReference type="GO" id="GO:0016491">
    <property type="term" value="F:oxidoreductase activity"/>
    <property type="evidence" value="ECO:0007669"/>
    <property type="project" value="InterPro"/>
</dbReference>
<dbReference type="GO" id="GO:0051301">
    <property type="term" value="P:cell division"/>
    <property type="evidence" value="ECO:0007669"/>
    <property type="project" value="UniProtKB-KW"/>
</dbReference>
<accession>A0A161JV74</accession>
<keyword evidence="4" id="KW-1185">Reference proteome</keyword>
<proteinExistence type="predicted"/>
<dbReference type="AlphaFoldDB" id="A0A161JV74"/>
<dbReference type="Proteomes" id="UP000217676">
    <property type="component" value="Chromosome"/>
</dbReference>
<protein>
    <submittedName>
        <fullName evidence="3">Cell division protein sufI</fullName>
    </submittedName>
</protein>
<dbReference type="KEGG" id="slau:SLA_0009"/>
<name>A0A161JV74_STRLU</name>
<sequence length="103" mass="10919">MNGGHGRLIGGRPFDPARTDVTVGPGDVEAWRFIADVYHPIHPHLAGFRVLTRGGKLPRPTTPASRTPPPRARANPRRSSPTSTATAAVTSSTATTPNTTTWA</sequence>
<feature type="region of interest" description="Disordered" evidence="1">
    <location>
        <begin position="1"/>
        <end position="20"/>
    </location>
</feature>
<dbReference type="SUPFAM" id="SSF49503">
    <property type="entry name" value="Cupredoxins"/>
    <property type="match status" value="1"/>
</dbReference>
<dbReference type="EMBL" id="AP017424">
    <property type="protein sequence ID" value="BAU80964.1"/>
    <property type="molecule type" value="Genomic_DNA"/>
</dbReference>
<feature type="compositionally biased region" description="Low complexity" evidence="1">
    <location>
        <begin position="77"/>
        <end position="103"/>
    </location>
</feature>
<evidence type="ECO:0000259" key="2">
    <source>
        <dbReference type="Pfam" id="PF07731"/>
    </source>
</evidence>